<gene>
    <name evidence="1" type="ORF">MGAD_33540</name>
</gene>
<proteinExistence type="predicted"/>
<protein>
    <submittedName>
        <fullName evidence="1">Uncharacterized protein</fullName>
    </submittedName>
</protein>
<organism evidence="1 2">
    <name type="scientific">Mycolicibacterium gadium</name>
    <name type="common">Mycobacterium gadium</name>
    <dbReference type="NCBI Taxonomy" id="1794"/>
    <lineage>
        <taxon>Bacteria</taxon>
        <taxon>Bacillati</taxon>
        <taxon>Actinomycetota</taxon>
        <taxon>Actinomycetes</taxon>
        <taxon>Mycobacteriales</taxon>
        <taxon>Mycobacteriaceae</taxon>
        <taxon>Mycolicibacterium</taxon>
    </lineage>
</organism>
<reference evidence="1 2" key="1">
    <citation type="journal article" date="2019" name="Emerg. Microbes Infect.">
        <title>Comprehensive subspecies identification of 175 nontuberculous mycobacteria species based on 7547 genomic profiles.</title>
        <authorList>
            <person name="Matsumoto Y."/>
            <person name="Kinjo T."/>
            <person name="Motooka D."/>
            <person name="Nabeya D."/>
            <person name="Jung N."/>
            <person name="Uechi K."/>
            <person name="Horii T."/>
            <person name="Iida T."/>
            <person name="Fujita J."/>
            <person name="Nakamura S."/>
        </authorList>
    </citation>
    <scope>NUCLEOTIDE SEQUENCE [LARGE SCALE GENOMIC DNA]</scope>
    <source>
        <strain evidence="1 2">JCM 12688</strain>
    </source>
</reference>
<dbReference type="KEGG" id="mgad:MGAD_33540"/>
<sequence>MLVGSPAPGVAADWHRSLNVAAAKLAIAAGVTPAEVRRASGLRRIEIKRARGPIHRQVTALAHAAVLTAQEIPDELISGAETTARILEGVGIDELGPRYLAICEKARHNERLHIYRDHTEAFTRELTAIVDEFARCKKKVKDLDEEYELIGEHLAALAKGITASTPWPARRVSVQKIEELVRKRDSLRALFATTLKQTGAVMDRYRRHQAKRVYYHSRHVPQYRSEAMVFIPSSTLRRMLVCPFEEVSAGPAFREKALRLMKEWNTTCEQFAIERRRLHEEHKTDEIRDHTLRAAIANHPSR</sequence>
<evidence type="ECO:0000313" key="1">
    <source>
        <dbReference type="EMBL" id="BBZ19019.1"/>
    </source>
</evidence>
<dbReference type="EMBL" id="AP022608">
    <property type="protein sequence ID" value="BBZ19019.1"/>
    <property type="molecule type" value="Genomic_DNA"/>
</dbReference>
<name>A0A7I7WMW8_MYCGU</name>
<evidence type="ECO:0000313" key="2">
    <source>
        <dbReference type="Proteomes" id="UP000466187"/>
    </source>
</evidence>
<accession>A0A7I7WMW8</accession>
<dbReference type="AlphaFoldDB" id="A0A7I7WMW8"/>
<dbReference type="Proteomes" id="UP000466187">
    <property type="component" value="Chromosome"/>
</dbReference>
<dbReference type="RefSeq" id="WP_163687720.1">
    <property type="nucleotide sequence ID" value="NZ_AP022608.1"/>
</dbReference>